<proteinExistence type="predicted"/>
<reference evidence="1" key="1">
    <citation type="submission" date="2016-06" db="UniProtKB">
        <authorList>
            <consortium name="WormBaseParasite"/>
        </authorList>
    </citation>
    <scope>IDENTIFICATION</scope>
</reference>
<name>A0A183BBF0_9TREM</name>
<dbReference type="WBParaSite" id="ECPE_0001657801-mRNA-1">
    <property type="protein sequence ID" value="ECPE_0001657801-mRNA-1"/>
    <property type="gene ID" value="ECPE_0001657801"/>
</dbReference>
<sequence length="88" mass="9589">LKSVIDGMSLLSPHDGNRDFPGVSDTQLIPFVEDFVLALAMCNTAVVSATKNSASMVSFAQCVCLCTYVLVFHQSTDVFIQFNGQYFS</sequence>
<organism evidence="1">
    <name type="scientific">Echinostoma caproni</name>
    <dbReference type="NCBI Taxonomy" id="27848"/>
    <lineage>
        <taxon>Eukaryota</taxon>
        <taxon>Metazoa</taxon>
        <taxon>Spiralia</taxon>
        <taxon>Lophotrochozoa</taxon>
        <taxon>Platyhelminthes</taxon>
        <taxon>Trematoda</taxon>
        <taxon>Digenea</taxon>
        <taxon>Plagiorchiida</taxon>
        <taxon>Echinostomata</taxon>
        <taxon>Echinostomatoidea</taxon>
        <taxon>Echinostomatidae</taxon>
        <taxon>Echinostoma</taxon>
    </lineage>
</organism>
<protein>
    <submittedName>
        <fullName evidence="1">Secreted protein</fullName>
    </submittedName>
</protein>
<evidence type="ECO:0000313" key="1">
    <source>
        <dbReference type="WBParaSite" id="ECPE_0001657801-mRNA-1"/>
    </source>
</evidence>
<dbReference type="AlphaFoldDB" id="A0A183BBF0"/>
<accession>A0A183BBF0</accession>